<gene>
    <name evidence="5" type="ORF">F0L68_20625</name>
</gene>
<evidence type="ECO:0000313" key="6">
    <source>
        <dbReference type="Proteomes" id="UP000323454"/>
    </source>
</evidence>
<dbReference type="EMBL" id="VUOB01000037">
    <property type="protein sequence ID" value="KAA2260131.1"/>
    <property type="molecule type" value="Genomic_DNA"/>
</dbReference>
<organism evidence="5 6">
    <name type="scientific">Solihabitans fulvus</name>
    <dbReference type="NCBI Taxonomy" id="1892852"/>
    <lineage>
        <taxon>Bacteria</taxon>
        <taxon>Bacillati</taxon>
        <taxon>Actinomycetota</taxon>
        <taxon>Actinomycetes</taxon>
        <taxon>Pseudonocardiales</taxon>
        <taxon>Pseudonocardiaceae</taxon>
        <taxon>Solihabitans</taxon>
    </lineage>
</organism>
<protein>
    <submittedName>
        <fullName evidence="5">ESX secretion-associated protein EspG</fullName>
    </submittedName>
</protein>
<dbReference type="InterPro" id="IPR025734">
    <property type="entry name" value="EspG"/>
</dbReference>
<accession>A0A5B2XAN1</accession>
<reference evidence="5 6" key="2">
    <citation type="submission" date="2019-09" db="EMBL/GenBank/DDBJ databases">
        <authorList>
            <person name="Jin C."/>
        </authorList>
    </citation>
    <scope>NUCLEOTIDE SEQUENCE [LARGE SCALE GENOMIC DNA]</scope>
    <source>
        <strain evidence="5 6">AN110305</strain>
    </source>
</reference>
<comment type="caution">
    <text evidence="5">The sequence shown here is derived from an EMBL/GenBank/DDBJ whole genome shotgun (WGS) entry which is preliminary data.</text>
</comment>
<evidence type="ECO:0000256" key="1">
    <source>
        <dbReference type="ARBA" id="ARBA00004496"/>
    </source>
</evidence>
<keyword evidence="6" id="KW-1185">Reference proteome</keyword>
<dbReference type="Proteomes" id="UP000323454">
    <property type="component" value="Unassembled WGS sequence"/>
</dbReference>
<evidence type="ECO:0000256" key="3">
    <source>
        <dbReference type="ARBA" id="ARBA00022490"/>
    </source>
</evidence>
<name>A0A5B2XAN1_9PSEU</name>
<evidence type="ECO:0000313" key="5">
    <source>
        <dbReference type="EMBL" id="KAA2260131.1"/>
    </source>
</evidence>
<comment type="subcellular location">
    <subcellularLocation>
        <location evidence="1">Cytoplasm</location>
    </subcellularLocation>
</comment>
<dbReference type="AlphaFoldDB" id="A0A5B2XAN1"/>
<sequence length="268" mass="29217">MTYFGGPAERTAISLSALEFDVLWEHLDLGPMPLVVKVPSPGKTYAERHELERQAWHGMESKGLGRAVDLDPELDHLVRMLARPQREVDGRIWIGHSVRVLAVANGDYGAVATLSQGQLTLRRAGGSGLPSAVVGELPAHPAGTGHSVTLRSVDLDDAVKQADGTPKGLENALRGRGVREGDAETLVKMFTGLTHTGNFGAAARDKWGKRHRAERVVAFFDTENGRYLQQRRSSNGSEPWSTFSPVDTRRLSHQVDELLTEAVRNAMG</sequence>
<dbReference type="Pfam" id="PF14011">
    <property type="entry name" value="ESX-1_EspG"/>
    <property type="match status" value="1"/>
</dbReference>
<dbReference type="RefSeq" id="WP_149851260.1">
    <property type="nucleotide sequence ID" value="NZ_VUOB01000037.1"/>
</dbReference>
<keyword evidence="4" id="KW-0143">Chaperone</keyword>
<dbReference type="OrthoDB" id="3679349at2"/>
<proteinExistence type="inferred from homology"/>
<comment type="similarity">
    <text evidence="2">Belongs to the EspG family.</text>
</comment>
<evidence type="ECO:0000256" key="4">
    <source>
        <dbReference type="ARBA" id="ARBA00023186"/>
    </source>
</evidence>
<evidence type="ECO:0000256" key="2">
    <source>
        <dbReference type="ARBA" id="ARBA00006411"/>
    </source>
</evidence>
<reference evidence="5 6" key="1">
    <citation type="submission" date="2019-09" db="EMBL/GenBank/DDBJ databases">
        <title>Goodfellowia gen. nov., a new genus of the Pseudonocardineae related to Actinoalloteichus, containing Goodfellowia coeruleoviolacea gen. nov., comb. nov. gen. nov., comb. nov.</title>
        <authorList>
            <person name="Labeda D."/>
        </authorList>
    </citation>
    <scope>NUCLEOTIDE SEQUENCE [LARGE SCALE GENOMIC DNA]</scope>
    <source>
        <strain evidence="5 6">AN110305</strain>
    </source>
</reference>
<keyword evidence="3" id="KW-0963">Cytoplasm</keyword>